<accession>A0A8J2M1I3</accession>
<comment type="caution">
    <text evidence="1">The sequence shown here is derived from an EMBL/GenBank/DDBJ whole genome shotgun (WGS) entry which is preliminary data.</text>
</comment>
<keyword evidence="2" id="KW-1185">Reference proteome</keyword>
<feature type="non-terminal residue" evidence="1">
    <location>
        <position position="1"/>
    </location>
</feature>
<dbReference type="AlphaFoldDB" id="A0A8J2M1I3"/>
<sequence length="67" mass="7435">SRRRGKPIALKELSSPPLEYRPIVKGEVRDQLKPVSFQRVNVNCPHVNSNLTMGGGEILGKPKGNNR</sequence>
<gene>
    <name evidence="1" type="ORF">AFUS01_LOCUS41585</name>
</gene>
<dbReference type="EMBL" id="CAJVCH010562353">
    <property type="protein sequence ID" value="CAG7831861.1"/>
    <property type="molecule type" value="Genomic_DNA"/>
</dbReference>
<proteinExistence type="predicted"/>
<organism evidence="1 2">
    <name type="scientific">Allacma fusca</name>
    <dbReference type="NCBI Taxonomy" id="39272"/>
    <lineage>
        <taxon>Eukaryota</taxon>
        <taxon>Metazoa</taxon>
        <taxon>Ecdysozoa</taxon>
        <taxon>Arthropoda</taxon>
        <taxon>Hexapoda</taxon>
        <taxon>Collembola</taxon>
        <taxon>Symphypleona</taxon>
        <taxon>Sminthuridae</taxon>
        <taxon>Allacma</taxon>
    </lineage>
</organism>
<dbReference type="Proteomes" id="UP000708208">
    <property type="component" value="Unassembled WGS sequence"/>
</dbReference>
<evidence type="ECO:0000313" key="2">
    <source>
        <dbReference type="Proteomes" id="UP000708208"/>
    </source>
</evidence>
<protein>
    <submittedName>
        <fullName evidence="1">Uncharacterized protein</fullName>
    </submittedName>
</protein>
<name>A0A8J2M1I3_9HEXA</name>
<evidence type="ECO:0000313" key="1">
    <source>
        <dbReference type="EMBL" id="CAG7831861.1"/>
    </source>
</evidence>
<reference evidence="1" key="1">
    <citation type="submission" date="2021-06" db="EMBL/GenBank/DDBJ databases">
        <authorList>
            <person name="Hodson N. C."/>
            <person name="Mongue J. A."/>
            <person name="Jaron S. K."/>
        </authorList>
    </citation>
    <scope>NUCLEOTIDE SEQUENCE</scope>
</reference>